<dbReference type="PRINTS" id="PR00297">
    <property type="entry name" value="CHAPERONIN10"/>
</dbReference>
<evidence type="ECO:0000256" key="4">
    <source>
        <dbReference type="ARBA" id="ARBA00073031"/>
    </source>
</evidence>
<dbReference type="GO" id="GO:0005524">
    <property type="term" value="F:ATP binding"/>
    <property type="evidence" value="ECO:0007669"/>
    <property type="project" value="InterPro"/>
</dbReference>
<evidence type="ECO:0000256" key="1">
    <source>
        <dbReference type="ARBA" id="ARBA00006975"/>
    </source>
</evidence>
<dbReference type="GO" id="GO:0046872">
    <property type="term" value="F:metal ion binding"/>
    <property type="evidence" value="ECO:0007669"/>
    <property type="project" value="TreeGrafter"/>
</dbReference>
<dbReference type="PANTHER" id="PTHR10772">
    <property type="entry name" value="10 KDA HEAT SHOCK PROTEIN"/>
    <property type="match status" value="1"/>
</dbReference>
<keyword evidence="8" id="KW-1185">Reference proteome</keyword>
<dbReference type="SUPFAM" id="SSF50129">
    <property type="entry name" value="GroES-like"/>
    <property type="match status" value="2"/>
</dbReference>
<proteinExistence type="inferred from homology"/>
<evidence type="ECO:0000256" key="2">
    <source>
        <dbReference type="ARBA" id="ARBA00023186"/>
    </source>
</evidence>
<evidence type="ECO:0000313" key="8">
    <source>
        <dbReference type="Proteomes" id="UP001489004"/>
    </source>
</evidence>
<dbReference type="GO" id="GO:0005739">
    <property type="term" value="C:mitochondrion"/>
    <property type="evidence" value="ECO:0007669"/>
    <property type="project" value="TreeGrafter"/>
</dbReference>
<comment type="similarity">
    <text evidence="1 6">Belongs to the GroES chaperonin family.</text>
</comment>
<dbReference type="CDD" id="cd00320">
    <property type="entry name" value="cpn10"/>
    <property type="match status" value="2"/>
</dbReference>
<evidence type="ECO:0000256" key="3">
    <source>
        <dbReference type="ARBA" id="ARBA00031971"/>
    </source>
</evidence>
<dbReference type="HAMAP" id="MF_00580">
    <property type="entry name" value="CH10"/>
    <property type="match status" value="2"/>
</dbReference>
<name>A0AAW1R8Q3_9CHLO</name>
<dbReference type="GO" id="GO:0051082">
    <property type="term" value="F:unfolded protein binding"/>
    <property type="evidence" value="ECO:0007669"/>
    <property type="project" value="TreeGrafter"/>
</dbReference>
<comment type="caution">
    <text evidence="7">The sequence shown here is derived from an EMBL/GenBank/DDBJ whole genome shotgun (WGS) entry which is preliminary data.</text>
</comment>
<sequence>MNTMQLSARTCTFGRPLAARRSLPASTSGRGQLVVRAATAVPSQYKNVSPIGDRVFVKVDVSEAKSVGGILLPSSAQTKPTQGDVVQAGSAKAVKAGDKVVYSKYAGTEIELQGAEHVLLKEDDVIGVLRSDNIAELKPLGDRILIEVAEAEETTQGGLLLTNAGKDKPTLGKVVAVGSGKTDDKGTVVKPNLEVGNTVMYSKYSGTEFEGPGEKQYIVVREMDVLAVLA</sequence>
<dbReference type="InterPro" id="IPR018369">
    <property type="entry name" value="Chaprnonin_Cpn10_CS"/>
</dbReference>
<dbReference type="Gene3D" id="2.30.33.40">
    <property type="entry name" value="GroES chaperonin"/>
    <property type="match status" value="2"/>
</dbReference>
<evidence type="ECO:0000256" key="6">
    <source>
        <dbReference type="RuleBase" id="RU003479"/>
    </source>
</evidence>
<protein>
    <recommendedName>
        <fullName evidence="4">20 kDa chaperonin, chloroplastic</fullName>
    </recommendedName>
    <alternativeName>
        <fullName evidence="3">Chaperonin 10</fullName>
    </alternativeName>
    <alternativeName>
        <fullName evidence="5">Protein Cpn21</fullName>
    </alternativeName>
</protein>
<evidence type="ECO:0000313" key="7">
    <source>
        <dbReference type="EMBL" id="KAK9830007.1"/>
    </source>
</evidence>
<reference evidence="7 8" key="1">
    <citation type="journal article" date="2024" name="Nat. Commun.">
        <title>Phylogenomics reveals the evolutionary origins of lichenization in chlorophyte algae.</title>
        <authorList>
            <person name="Puginier C."/>
            <person name="Libourel C."/>
            <person name="Otte J."/>
            <person name="Skaloud P."/>
            <person name="Haon M."/>
            <person name="Grisel S."/>
            <person name="Petersen M."/>
            <person name="Berrin J.G."/>
            <person name="Delaux P.M."/>
            <person name="Dal Grande F."/>
            <person name="Keller J."/>
        </authorList>
    </citation>
    <scope>NUCLEOTIDE SEQUENCE [LARGE SCALE GENOMIC DNA]</scope>
    <source>
        <strain evidence="7 8">SAG 2043</strain>
    </source>
</reference>
<gene>
    <name evidence="7" type="ORF">WJX72_009164</name>
</gene>
<dbReference type="Proteomes" id="UP001489004">
    <property type="component" value="Unassembled WGS sequence"/>
</dbReference>
<keyword evidence="2 6" id="KW-0143">Chaperone</keyword>
<dbReference type="PANTHER" id="PTHR10772:SF63">
    <property type="entry name" value="20 KDA CHAPERONIN, CHLOROPLASTIC"/>
    <property type="match status" value="1"/>
</dbReference>
<dbReference type="InterPro" id="IPR037124">
    <property type="entry name" value="Chaperonin_GroES_sf"/>
</dbReference>
<dbReference type="Pfam" id="PF00166">
    <property type="entry name" value="Cpn10"/>
    <property type="match status" value="2"/>
</dbReference>
<dbReference type="FunFam" id="2.30.33.40:FF:000001">
    <property type="entry name" value="10 kDa chaperonin"/>
    <property type="match status" value="2"/>
</dbReference>
<evidence type="ECO:0000256" key="5">
    <source>
        <dbReference type="ARBA" id="ARBA00079398"/>
    </source>
</evidence>
<accession>A0AAW1R8Q3</accession>
<dbReference type="GO" id="GO:0044183">
    <property type="term" value="F:protein folding chaperone"/>
    <property type="evidence" value="ECO:0007669"/>
    <property type="project" value="InterPro"/>
</dbReference>
<organism evidence="7 8">
    <name type="scientific">[Myrmecia] bisecta</name>
    <dbReference type="NCBI Taxonomy" id="41462"/>
    <lineage>
        <taxon>Eukaryota</taxon>
        <taxon>Viridiplantae</taxon>
        <taxon>Chlorophyta</taxon>
        <taxon>core chlorophytes</taxon>
        <taxon>Trebouxiophyceae</taxon>
        <taxon>Trebouxiales</taxon>
        <taxon>Trebouxiaceae</taxon>
        <taxon>Myrmecia</taxon>
    </lineage>
</organism>
<dbReference type="NCBIfam" id="NF001531">
    <property type="entry name" value="PRK00364.2-2"/>
    <property type="match status" value="1"/>
</dbReference>
<dbReference type="PROSITE" id="PS00681">
    <property type="entry name" value="CHAPERONINS_CPN10"/>
    <property type="match status" value="2"/>
</dbReference>
<dbReference type="GO" id="GO:0051087">
    <property type="term" value="F:protein-folding chaperone binding"/>
    <property type="evidence" value="ECO:0007669"/>
    <property type="project" value="TreeGrafter"/>
</dbReference>
<dbReference type="InterPro" id="IPR011032">
    <property type="entry name" value="GroES-like_sf"/>
</dbReference>
<dbReference type="EMBL" id="JALJOR010000001">
    <property type="protein sequence ID" value="KAK9830007.1"/>
    <property type="molecule type" value="Genomic_DNA"/>
</dbReference>
<dbReference type="AlphaFoldDB" id="A0AAW1R8Q3"/>
<dbReference type="InterPro" id="IPR020818">
    <property type="entry name" value="Chaperonin_GroES"/>
</dbReference>
<dbReference type="GO" id="GO:0009507">
    <property type="term" value="C:chloroplast"/>
    <property type="evidence" value="ECO:0007669"/>
    <property type="project" value="TreeGrafter"/>
</dbReference>
<dbReference type="SMART" id="SM00883">
    <property type="entry name" value="Cpn10"/>
    <property type="match status" value="2"/>
</dbReference>